<dbReference type="RefSeq" id="WP_203830279.1">
    <property type="nucleotide sequence ID" value="NZ_BAAATY010000014.1"/>
</dbReference>
<dbReference type="SUPFAM" id="SSF51569">
    <property type="entry name" value="Aldolase"/>
    <property type="match status" value="1"/>
</dbReference>
<dbReference type="CDD" id="cd00408">
    <property type="entry name" value="DHDPS-like"/>
    <property type="match status" value="1"/>
</dbReference>
<dbReference type="Pfam" id="PF00701">
    <property type="entry name" value="DHDPS"/>
    <property type="match status" value="1"/>
</dbReference>
<evidence type="ECO:0000313" key="4">
    <source>
        <dbReference type="EMBL" id="GIE72567.1"/>
    </source>
</evidence>
<proteinExistence type="inferred from homology"/>
<sequence length="296" mass="30505">MFTGLSAFPLTPLTADGSVDEKAFITLVQRLVAAGVDSISPLGSTGSYAYLSRDERARVARLAVEHAAGVPVMVGIGATRTREVLAVAEDAQAAGVSAVLLAPVSYQPLTEDDVFGLYEDVTRELSVPLAVYDNPGTTRFTFTDELYQAVAGLPQVASIKIPGASGLTSARVEELRTMLPGHLSLGVSGDGFGAAGLSAGCDAWYSSIGGTLPGPVVAITRAVQSGDLAGAAAESARLQPLWDLFGKHRGALRVIGTIAEHLGLVSAPSLPRPIRGLSGADRAEVIAVVTRLGLTE</sequence>
<dbReference type="SMART" id="SM01130">
    <property type="entry name" value="DHDPS"/>
    <property type="match status" value="1"/>
</dbReference>
<comment type="similarity">
    <text evidence="1 3">Belongs to the DapA family.</text>
</comment>
<dbReference type="PIRSF" id="PIRSF001365">
    <property type="entry name" value="DHDPS"/>
    <property type="match status" value="1"/>
</dbReference>
<dbReference type="Proteomes" id="UP000624709">
    <property type="component" value="Unassembled WGS sequence"/>
</dbReference>
<keyword evidence="5" id="KW-1185">Reference proteome</keyword>
<dbReference type="Gene3D" id="3.20.20.70">
    <property type="entry name" value="Aldolase class I"/>
    <property type="match status" value="1"/>
</dbReference>
<evidence type="ECO:0000313" key="5">
    <source>
        <dbReference type="Proteomes" id="UP000624709"/>
    </source>
</evidence>
<dbReference type="EMBL" id="BOMS01000148">
    <property type="protein sequence ID" value="GIE72567.1"/>
    <property type="molecule type" value="Genomic_DNA"/>
</dbReference>
<comment type="caution">
    <text evidence="4">The sequence shown here is derived from an EMBL/GenBank/DDBJ whole genome shotgun (WGS) entry which is preliminary data.</text>
</comment>
<evidence type="ECO:0000256" key="3">
    <source>
        <dbReference type="PIRNR" id="PIRNR001365"/>
    </source>
</evidence>
<dbReference type="InterPro" id="IPR002220">
    <property type="entry name" value="DapA-like"/>
</dbReference>
<dbReference type="InterPro" id="IPR013785">
    <property type="entry name" value="Aldolase_TIM"/>
</dbReference>
<protein>
    <submittedName>
        <fullName evidence="4">Dihydrodipicolinate synthase family protein</fullName>
    </submittedName>
</protein>
<gene>
    <name evidence="4" type="ORF">Apa02nite_086750</name>
</gene>
<reference evidence="4 5" key="1">
    <citation type="submission" date="2021-01" db="EMBL/GenBank/DDBJ databases">
        <title>Whole genome shotgun sequence of Actinoplanes palleronii NBRC 14916.</title>
        <authorList>
            <person name="Komaki H."/>
            <person name="Tamura T."/>
        </authorList>
    </citation>
    <scope>NUCLEOTIDE SEQUENCE [LARGE SCALE GENOMIC DNA]</scope>
    <source>
        <strain evidence="4 5">NBRC 14916</strain>
    </source>
</reference>
<dbReference type="PRINTS" id="PR00146">
    <property type="entry name" value="DHPICSNTHASE"/>
</dbReference>
<accession>A0ABQ4BPL7</accession>
<evidence type="ECO:0000256" key="1">
    <source>
        <dbReference type="ARBA" id="ARBA00007592"/>
    </source>
</evidence>
<evidence type="ECO:0000256" key="2">
    <source>
        <dbReference type="ARBA" id="ARBA00023239"/>
    </source>
</evidence>
<dbReference type="PANTHER" id="PTHR12128:SF66">
    <property type="entry name" value="4-HYDROXY-2-OXOGLUTARATE ALDOLASE, MITOCHONDRIAL"/>
    <property type="match status" value="1"/>
</dbReference>
<organism evidence="4 5">
    <name type="scientific">Actinoplanes palleronii</name>
    <dbReference type="NCBI Taxonomy" id="113570"/>
    <lineage>
        <taxon>Bacteria</taxon>
        <taxon>Bacillati</taxon>
        <taxon>Actinomycetota</taxon>
        <taxon>Actinomycetes</taxon>
        <taxon>Micromonosporales</taxon>
        <taxon>Micromonosporaceae</taxon>
        <taxon>Actinoplanes</taxon>
    </lineage>
</organism>
<dbReference type="PANTHER" id="PTHR12128">
    <property type="entry name" value="DIHYDRODIPICOLINATE SYNTHASE"/>
    <property type="match status" value="1"/>
</dbReference>
<keyword evidence="2 3" id="KW-0456">Lyase</keyword>
<name>A0ABQ4BPL7_9ACTN</name>